<feature type="transmembrane region" description="Helical" evidence="1">
    <location>
        <begin position="299"/>
        <end position="316"/>
    </location>
</feature>
<evidence type="ECO:0000256" key="1">
    <source>
        <dbReference type="SAM" id="Phobius"/>
    </source>
</evidence>
<keyword evidence="1" id="KW-1133">Transmembrane helix</keyword>
<gene>
    <name evidence="2" type="ORF">CVLEPA_LOCUS11572</name>
</gene>
<proteinExistence type="predicted"/>
<keyword evidence="1" id="KW-0812">Transmembrane</keyword>
<feature type="transmembrane region" description="Helical" evidence="1">
    <location>
        <begin position="349"/>
        <end position="368"/>
    </location>
</feature>
<dbReference type="EMBL" id="CAWYQH010000079">
    <property type="protein sequence ID" value="CAK8681361.1"/>
    <property type="molecule type" value="Genomic_DNA"/>
</dbReference>
<comment type="caution">
    <text evidence="2">The sequence shown here is derived from an EMBL/GenBank/DDBJ whole genome shotgun (WGS) entry which is preliminary data.</text>
</comment>
<dbReference type="Proteomes" id="UP001642483">
    <property type="component" value="Unassembled WGS sequence"/>
</dbReference>
<evidence type="ECO:0000313" key="2">
    <source>
        <dbReference type="EMBL" id="CAK8681361.1"/>
    </source>
</evidence>
<feature type="transmembrane region" description="Helical" evidence="1">
    <location>
        <begin position="223"/>
        <end position="243"/>
    </location>
</feature>
<feature type="transmembrane region" description="Helical" evidence="1">
    <location>
        <begin position="323"/>
        <end position="343"/>
    </location>
</feature>
<accession>A0ABP0FPT3</accession>
<feature type="transmembrane region" description="Helical" evidence="1">
    <location>
        <begin position="137"/>
        <end position="161"/>
    </location>
</feature>
<keyword evidence="3" id="KW-1185">Reference proteome</keyword>
<sequence>MEKRRRESSPLLSEGSQSLQRYRTSGVHFDNAAYEGGSIYQDDDDATYAGNEPVALMEKKNHGKSIMILDAVLFVVEYLQMFALLQSLSLRWTWPFTWVNAFSFLFIFNLDAWELSKLASGSYIEARDRYVPSADIPINYMAMLLCWLIALLAFGFAYFSTHWVFTHHLKTRALTILTAVFIISAQVLALPIGVQIGKLFWCRPTDNVLDVDNGLICWSLEHCVYIVLAVLVAAVVFIVYPVWLARKVNQEVITKNMRKHEAYLKLKHCEQIYQLDSSWSERSFFTFASFRRFWVFHRPANHLIKFLIVCLYAALFNARLVQICLILAIFTLQILVCLVQFSYRVTSFNFPHLWSLLCLWSCAVIGTMKNIPGIQSVFLLPSYVQGELILINAGWLIGMLLWFSYFLARLLGVFYPNRPLWPSLLDHGKEKLNVNTERYMVACINGRKAIKKANSVPALLAPVQELAHHIKVLNALACEAEFIRDPLQSSLRDTLDDVIQLHNTLTPVSIFTESLKTYVQTTINKLIEVLPAFSKRLQQREFDMILARPVRRRMLLKMFAISCFVRAGREERPHEHGVRKLWSAPALPDGVFDEGFHEDESVIALDNIEITARQGRFTPSGNRAAVGREVGTASFVTTQDESFA</sequence>
<feature type="transmembrane region" description="Helical" evidence="1">
    <location>
        <begin position="97"/>
        <end position="116"/>
    </location>
</feature>
<evidence type="ECO:0000313" key="3">
    <source>
        <dbReference type="Proteomes" id="UP001642483"/>
    </source>
</evidence>
<reference evidence="2 3" key="1">
    <citation type="submission" date="2024-02" db="EMBL/GenBank/DDBJ databases">
        <authorList>
            <person name="Daric V."/>
            <person name="Darras S."/>
        </authorList>
    </citation>
    <scope>NUCLEOTIDE SEQUENCE [LARGE SCALE GENOMIC DNA]</scope>
</reference>
<name>A0ABP0FPT3_CLALP</name>
<organism evidence="2 3">
    <name type="scientific">Clavelina lepadiformis</name>
    <name type="common">Light-bulb sea squirt</name>
    <name type="synonym">Ascidia lepadiformis</name>
    <dbReference type="NCBI Taxonomy" id="159417"/>
    <lineage>
        <taxon>Eukaryota</taxon>
        <taxon>Metazoa</taxon>
        <taxon>Chordata</taxon>
        <taxon>Tunicata</taxon>
        <taxon>Ascidiacea</taxon>
        <taxon>Aplousobranchia</taxon>
        <taxon>Clavelinidae</taxon>
        <taxon>Clavelina</taxon>
    </lineage>
</organism>
<feature type="transmembrane region" description="Helical" evidence="1">
    <location>
        <begin position="389"/>
        <end position="408"/>
    </location>
</feature>
<protein>
    <submittedName>
        <fullName evidence="2">Uncharacterized protein</fullName>
    </submittedName>
</protein>
<keyword evidence="1" id="KW-0472">Membrane</keyword>
<feature type="transmembrane region" description="Helical" evidence="1">
    <location>
        <begin position="173"/>
        <end position="194"/>
    </location>
</feature>